<evidence type="ECO:0000313" key="2">
    <source>
        <dbReference type="Proteomes" id="UP001157502"/>
    </source>
</evidence>
<comment type="caution">
    <text evidence="1">The sequence shown here is derived from an EMBL/GenBank/DDBJ whole genome shotgun (WGS) entry which is preliminary data.</text>
</comment>
<protein>
    <submittedName>
        <fullName evidence="1">Uncharacterized protein</fullName>
    </submittedName>
</protein>
<gene>
    <name evidence="1" type="ORF">DPEC_G00065320</name>
</gene>
<name>A0ACC2H8S7_DALPE</name>
<reference evidence="1" key="1">
    <citation type="submission" date="2021-05" db="EMBL/GenBank/DDBJ databases">
        <authorList>
            <person name="Pan Q."/>
            <person name="Jouanno E."/>
            <person name="Zahm M."/>
            <person name="Klopp C."/>
            <person name="Cabau C."/>
            <person name="Louis A."/>
            <person name="Berthelot C."/>
            <person name="Parey E."/>
            <person name="Roest Crollius H."/>
            <person name="Montfort J."/>
            <person name="Robinson-Rechavi M."/>
            <person name="Bouchez O."/>
            <person name="Lampietro C."/>
            <person name="Lopez Roques C."/>
            <person name="Donnadieu C."/>
            <person name="Postlethwait J."/>
            <person name="Bobe J."/>
            <person name="Dillon D."/>
            <person name="Chandos A."/>
            <person name="von Hippel F."/>
            <person name="Guiguen Y."/>
        </authorList>
    </citation>
    <scope>NUCLEOTIDE SEQUENCE</scope>
    <source>
        <strain evidence="1">YG-Jan2019</strain>
    </source>
</reference>
<sequence>MLVKRFEGAKREVPGVPYMAVFPMSYCHILEGGWEPENGGGDGAPLTRPGHIDPHHQPGPLMEVLGVLMPHAASRRTSPHTPGQTRASSWALLIQTSRAPLPS</sequence>
<accession>A0ACC2H8S7</accession>
<organism evidence="1 2">
    <name type="scientific">Dallia pectoralis</name>
    <name type="common">Alaska blackfish</name>
    <dbReference type="NCBI Taxonomy" id="75939"/>
    <lineage>
        <taxon>Eukaryota</taxon>
        <taxon>Metazoa</taxon>
        <taxon>Chordata</taxon>
        <taxon>Craniata</taxon>
        <taxon>Vertebrata</taxon>
        <taxon>Euteleostomi</taxon>
        <taxon>Actinopterygii</taxon>
        <taxon>Neopterygii</taxon>
        <taxon>Teleostei</taxon>
        <taxon>Protacanthopterygii</taxon>
        <taxon>Esociformes</taxon>
        <taxon>Umbridae</taxon>
        <taxon>Dallia</taxon>
    </lineage>
</organism>
<keyword evidence="2" id="KW-1185">Reference proteome</keyword>
<dbReference type="EMBL" id="CM055732">
    <property type="protein sequence ID" value="KAJ8012115.1"/>
    <property type="molecule type" value="Genomic_DNA"/>
</dbReference>
<dbReference type="Proteomes" id="UP001157502">
    <property type="component" value="Chromosome 5"/>
</dbReference>
<proteinExistence type="predicted"/>
<evidence type="ECO:0000313" key="1">
    <source>
        <dbReference type="EMBL" id="KAJ8012115.1"/>
    </source>
</evidence>